<dbReference type="OrthoDB" id="3226at2759"/>
<dbReference type="InParanoid" id="O16533"/>
<reference evidence="3 4" key="1">
    <citation type="journal article" date="1998" name="Science">
        <title>Genome sequence of the nematode C. elegans: a platform for investigating biology.</title>
        <authorList>
            <consortium name="The C. elegans sequencing consortium"/>
            <person name="Sulson J.E."/>
            <person name="Waterston R."/>
        </authorList>
    </citation>
    <scope>NUCLEOTIDE SEQUENCE [LARGE SCALE GENOMIC DNA]</scope>
    <source>
        <strain evidence="3 4">Bristol N2</strain>
    </source>
</reference>
<dbReference type="WormBase" id="C17A2.4">
    <property type="protein sequence ID" value="CE08242"/>
    <property type="gene ID" value="WBGene00015872"/>
</dbReference>
<dbReference type="RefSeq" id="NP_494667.1">
    <property type="nucleotide sequence ID" value="NM_062266.1"/>
</dbReference>
<gene>
    <name evidence="3 5" type="ORF">C17A2.4</name>
    <name evidence="3" type="ORF">CELE_C17A2.4</name>
</gene>
<dbReference type="PaxDb" id="6239-C17A2.4"/>
<dbReference type="Proteomes" id="UP000001940">
    <property type="component" value="Chromosome II"/>
</dbReference>
<keyword evidence="1" id="KW-0328">Glycosyltransferase</keyword>
<evidence type="ECO:0000313" key="3">
    <source>
        <dbReference type="EMBL" id="CCD64793.1"/>
    </source>
</evidence>
<organism evidence="3 4">
    <name type="scientific">Caenorhabditis elegans</name>
    <dbReference type="NCBI Taxonomy" id="6239"/>
    <lineage>
        <taxon>Eukaryota</taxon>
        <taxon>Metazoa</taxon>
        <taxon>Ecdysozoa</taxon>
        <taxon>Nematoda</taxon>
        <taxon>Chromadorea</taxon>
        <taxon>Rhabditida</taxon>
        <taxon>Rhabditina</taxon>
        <taxon>Rhabditomorpha</taxon>
        <taxon>Rhabditoidea</taxon>
        <taxon>Rhabditidae</taxon>
        <taxon>Peloderinae</taxon>
        <taxon>Caenorhabditis</taxon>
    </lineage>
</organism>
<evidence type="ECO:0000256" key="2">
    <source>
        <dbReference type="ARBA" id="ARBA00022679"/>
    </source>
</evidence>
<dbReference type="FunCoup" id="O16533">
    <property type="interactions" value="2"/>
</dbReference>
<evidence type="ECO:0000256" key="1">
    <source>
        <dbReference type="ARBA" id="ARBA00022676"/>
    </source>
</evidence>
<dbReference type="Pfam" id="PF01531">
    <property type="entry name" value="Glyco_transf_11"/>
    <property type="match status" value="1"/>
</dbReference>
<evidence type="ECO:0000313" key="4">
    <source>
        <dbReference type="Proteomes" id="UP000001940"/>
    </source>
</evidence>
<dbReference type="CAZy" id="GT11">
    <property type="family name" value="Glycosyltransferase Family 11"/>
</dbReference>
<dbReference type="AlphaFoldDB" id="O16533"/>
<evidence type="ECO:0000313" key="5">
    <source>
        <dbReference type="WormBase" id="C17A2.4"/>
    </source>
</evidence>
<keyword evidence="4" id="KW-1185">Reference proteome</keyword>
<dbReference type="PhylomeDB" id="O16533"/>
<dbReference type="GO" id="GO:0005975">
    <property type="term" value="P:carbohydrate metabolic process"/>
    <property type="evidence" value="ECO:0007669"/>
    <property type="project" value="InterPro"/>
</dbReference>
<dbReference type="GeneID" id="182700"/>
<dbReference type="InterPro" id="IPR052501">
    <property type="entry name" value="Alpha-1-2_FucT"/>
</dbReference>
<dbReference type="CDD" id="cd11301">
    <property type="entry name" value="Fut1_Fut2_like"/>
    <property type="match status" value="1"/>
</dbReference>
<dbReference type="OMA" id="CRHENPE"/>
<dbReference type="KEGG" id="cel:CELE_C17A2.4"/>
<dbReference type="PANTHER" id="PTHR22898:SF3">
    <property type="entry name" value="ALPHA-1,2-FUCOSYLTRANSFERASE-RELATED"/>
    <property type="match status" value="1"/>
</dbReference>
<dbReference type="GO" id="GO:0016020">
    <property type="term" value="C:membrane"/>
    <property type="evidence" value="ECO:0007669"/>
    <property type="project" value="InterPro"/>
</dbReference>
<protein>
    <submittedName>
        <fullName evidence="3">L-Fucosyltransferase</fullName>
    </submittedName>
</protein>
<dbReference type="EMBL" id="BX284602">
    <property type="protein sequence ID" value="CCD64793.1"/>
    <property type="molecule type" value="Genomic_DNA"/>
</dbReference>
<dbReference type="UCSC" id="C17A2.4">
    <property type="organism name" value="c. elegans"/>
</dbReference>
<dbReference type="AGR" id="WB:WBGene00015872"/>
<dbReference type="PANTHER" id="PTHR22898">
    <property type="entry name" value="UNCHARACTERIZED GLYCOSOL TRANSFERASE-RELATED"/>
    <property type="match status" value="1"/>
</dbReference>
<dbReference type="HOGENOM" id="CLU_038305_0_0_1"/>
<dbReference type="CTD" id="182700"/>
<sequence length="348" mass="40599">MVHSIVVHSKMFRVFYPPAVLHFNSTEHFLSSNLASPSRLGNHIFEFASLFGLSERLHRTPLFLVENEFHQKMLDETRKVMPGLVEKFTVINGSLPKSIKQTPFQKVCCRHENPEILEKIDEKYLHLTGMFYQSWKYFPNMREQLLDFLDDSSQDFGNLPRSNQRTHVTCVHARRGDFVDVGFQAADPDFIRNSVKYIAENFIPEIEYKKVHRKVVIFGDDLEFMRSLFENSVVSTDEPEYMFPAEYYISQNSPAEDLTYSKQNCDIVLISAPKSTFGWWIGYFSKGNKVFYRDIRYAKDRGYVSTHISKTAITIFKKTFFAQLCNFGPFLVQSLRLSIPGLRTNKRE</sequence>
<proteinExistence type="predicted"/>
<keyword evidence="2" id="KW-0808">Transferase</keyword>
<dbReference type="PIR" id="T31916">
    <property type="entry name" value="T31916"/>
</dbReference>
<dbReference type="GO" id="GO:0008107">
    <property type="term" value="F:galactoside 2-alpha-L-fucosyltransferase activity"/>
    <property type="evidence" value="ECO:0007669"/>
    <property type="project" value="InterPro"/>
</dbReference>
<dbReference type="InterPro" id="IPR002516">
    <property type="entry name" value="Glyco_trans_11"/>
</dbReference>
<name>O16533_CAEEL</name>
<accession>O16533</accession>
<dbReference type="eggNOG" id="ENOG502SVMQ">
    <property type="taxonomic scope" value="Eukaryota"/>
</dbReference>